<dbReference type="Proteomes" id="UP000504603">
    <property type="component" value="Unplaced"/>
</dbReference>
<dbReference type="InterPro" id="IPR003613">
    <property type="entry name" value="Ubox_domain"/>
</dbReference>
<dbReference type="PROSITE" id="PS51698">
    <property type="entry name" value="U_BOX"/>
    <property type="match status" value="1"/>
</dbReference>
<dbReference type="InterPro" id="IPR058678">
    <property type="entry name" value="ARM_PUB"/>
</dbReference>
<dbReference type="GO" id="GO:0016567">
    <property type="term" value="P:protein ubiquitination"/>
    <property type="evidence" value="ECO:0007669"/>
    <property type="project" value="UniProtKB-UniPathway"/>
</dbReference>
<reference evidence="9 10" key="1">
    <citation type="submission" date="2025-04" db="UniProtKB">
        <authorList>
            <consortium name="RefSeq"/>
        </authorList>
    </citation>
    <scope>IDENTIFICATION</scope>
    <source>
        <strain evidence="9 10">OHB3-1</strain>
    </source>
</reference>
<dbReference type="PANTHER" id="PTHR23315:SF240">
    <property type="entry name" value="U-BOX DOMAIN-CONTAINING PROTEIN 5"/>
    <property type="match status" value="1"/>
</dbReference>
<evidence type="ECO:0000256" key="5">
    <source>
        <dbReference type="ARBA" id="ARBA00022786"/>
    </source>
</evidence>
<evidence type="ECO:0000313" key="8">
    <source>
        <dbReference type="Proteomes" id="UP000504603"/>
    </source>
</evidence>
<evidence type="ECO:0000256" key="6">
    <source>
        <dbReference type="SAM" id="MobiDB-lite"/>
    </source>
</evidence>
<accession>A0A6J1C4F6</accession>
<evidence type="ECO:0000259" key="7">
    <source>
        <dbReference type="PROSITE" id="PS51698"/>
    </source>
</evidence>
<keyword evidence="4" id="KW-0808">Transferase</keyword>
<dbReference type="InterPro" id="IPR011989">
    <property type="entry name" value="ARM-like"/>
</dbReference>
<evidence type="ECO:0000313" key="10">
    <source>
        <dbReference type="RefSeq" id="XP_022136488.1"/>
    </source>
</evidence>
<dbReference type="RefSeq" id="XP_022136488.1">
    <property type="nucleotide sequence ID" value="XM_022280796.1"/>
</dbReference>
<feature type="domain" description="U-box" evidence="7">
    <location>
        <begin position="265"/>
        <end position="339"/>
    </location>
</feature>
<feature type="region of interest" description="Disordered" evidence="6">
    <location>
        <begin position="701"/>
        <end position="738"/>
    </location>
</feature>
<evidence type="ECO:0000256" key="1">
    <source>
        <dbReference type="ARBA" id="ARBA00000900"/>
    </source>
</evidence>
<dbReference type="UniPathway" id="UPA00143"/>
<dbReference type="EC" id="2.3.2.27" evidence="3"/>
<dbReference type="SUPFAM" id="SSF48371">
    <property type="entry name" value="ARM repeat"/>
    <property type="match status" value="1"/>
</dbReference>
<gene>
    <name evidence="9 10 11" type="primary">LOC111008189</name>
</gene>
<feature type="region of interest" description="Disordered" evidence="6">
    <location>
        <begin position="401"/>
        <end position="421"/>
    </location>
</feature>
<keyword evidence="8" id="KW-1185">Reference proteome</keyword>
<evidence type="ECO:0000256" key="3">
    <source>
        <dbReference type="ARBA" id="ARBA00012483"/>
    </source>
</evidence>
<feature type="compositionally biased region" description="Pro residues" evidence="6">
    <location>
        <begin position="713"/>
        <end position="722"/>
    </location>
</feature>
<comment type="catalytic activity">
    <reaction evidence="1">
        <text>S-ubiquitinyl-[E2 ubiquitin-conjugating enzyme]-L-cysteine + [acceptor protein]-L-lysine = [E2 ubiquitin-conjugating enzyme]-L-cysteine + N(6)-ubiquitinyl-[acceptor protein]-L-lysine.</text>
        <dbReference type="EC" id="2.3.2.27"/>
    </reaction>
</comment>
<organism evidence="8 11">
    <name type="scientific">Momordica charantia</name>
    <name type="common">Bitter gourd</name>
    <name type="synonym">Balsam pear</name>
    <dbReference type="NCBI Taxonomy" id="3673"/>
    <lineage>
        <taxon>Eukaryota</taxon>
        <taxon>Viridiplantae</taxon>
        <taxon>Streptophyta</taxon>
        <taxon>Embryophyta</taxon>
        <taxon>Tracheophyta</taxon>
        <taxon>Spermatophyta</taxon>
        <taxon>Magnoliopsida</taxon>
        <taxon>eudicotyledons</taxon>
        <taxon>Gunneridae</taxon>
        <taxon>Pentapetalae</taxon>
        <taxon>rosids</taxon>
        <taxon>fabids</taxon>
        <taxon>Cucurbitales</taxon>
        <taxon>Cucurbitaceae</taxon>
        <taxon>Momordiceae</taxon>
        <taxon>Momordica</taxon>
    </lineage>
</organism>
<protein>
    <recommendedName>
        <fullName evidence="3">RING-type E3 ubiquitin transferase</fullName>
        <ecNumber evidence="3">2.3.2.27</ecNumber>
    </recommendedName>
</protein>
<sequence>MGTDTTEDVEAVSNIHSFRVSLKSVHCKMCTELMELVGRVSKILPAIEAARPGSPEGREALCDLNNGIEKAGLLLQYCRESSKLYLALTGDRIVSRCHRVRALLQRSLRKIKHMVPVALAREISHVADDLRGAKLILDSSEEETGKAMRQLLKLGASASDALEKSEIMALKIAALRLNISSSKEMLMEKRSIRKLVDDVGHGDPLKKKILIYLLYLLKKHGDLILQKIKEAQADSSRCNGFGETEVNVRYRKNASQIDIILNRAIPPGEFKCPISMRLMYDPVVIASGLTYERVWIEKWFEEGHDTCPQSKIKLTDFSMTPNVDMKNLIDKWCVKFGVTIPDPSVEPECPEVWEDSIASFGSSMNDIRLPIDFSNVSLGGLDNCYYPDSLSLNGGNGLAFKSGQSKDDDPQRFQSDSNAEETELEFPSSITELPWEPKCKAVEDMKNSIVKNGDVPTLSDAVMDQLALFLKDAYDQQDSKALKNGCELFLLLVRKSRFNKLSVPEKILTTLASLLHSEVTYEVLAVLEALSSHHKCGSNFVASGVLTSVAEFLDSEIKDLQEFAIKAFYNLSSKSNICSDIVSLGCIPKLVPLLNDEVLSGKCMFILKNLCHTEEARISIIETNGCITSIAQRLEMGSLEDQEHAVTILLSLCSQRVEYCELVMAEGVIPPLNNISVYGSKEGKAGAYELLRLLKDAQDQEEQQSCVSDLPSPNEPNEPEPPSYSEHKKPSKKSGFLGMNISIFSKHSPLKKK</sequence>
<dbReference type="RefSeq" id="XP_022136489.1">
    <property type="nucleotide sequence ID" value="XM_022280797.1"/>
</dbReference>
<dbReference type="Pfam" id="PF25598">
    <property type="entry name" value="ARM_PUB"/>
    <property type="match status" value="1"/>
</dbReference>
<dbReference type="InterPro" id="IPR013083">
    <property type="entry name" value="Znf_RING/FYVE/PHD"/>
</dbReference>
<evidence type="ECO:0000313" key="11">
    <source>
        <dbReference type="RefSeq" id="XP_022136489.1"/>
    </source>
</evidence>
<dbReference type="Pfam" id="PF04564">
    <property type="entry name" value="U-box"/>
    <property type="match status" value="1"/>
</dbReference>
<dbReference type="Gene3D" id="3.30.40.10">
    <property type="entry name" value="Zinc/RING finger domain, C3HC4 (zinc finger)"/>
    <property type="match status" value="1"/>
</dbReference>
<comment type="pathway">
    <text evidence="2">Protein modification; protein ubiquitination.</text>
</comment>
<dbReference type="Gene3D" id="1.25.10.10">
    <property type="entry name" value="Leucine-rich Repeat Variant"/>
    <property type="match status" value="1"/>
</dbReference>
<dbReference type="InterPro" id="IPR045210">
    <property type="entry name" value="RING-Ubox_PUB"/>
</dbReference>
<dbReference type="KEGG" id="mcha:111008189"/>
<keyword evidence="5" id="KW-0833">Ubl conjugation pathway</keyword>
<evidence type="ECO:0000256" key="2">
    <source>
        <dbReference type="ARBA" id="ARBA00004906"/>
    </source>
</evidence>
<evidence type="ECO:0000313" key="9">
    <source>
        <dbReference type="RefSeq" id="XP_022136487.1"/>
    </source>
</evidence>
<name>A0A6J1C4F6_MOMCH</name>
<dbReference type="PANTHER" id="PTHR23315">
    <property type="entry name" value="U BOX DOMAIN-CONTAINING"/>
    <property type="match status" value="1"/>
</dbReference>
<dbReference type="GeneID" id="111008189"/>
<dbReference type="InterPro" id="IPR016024">
    <property type="entry name" value="ARM-type_fold"/>
</dbReference>
<dbReference type="GO" id="GO:0061630">
    <property type="term" value="F:ubiquitin protein ligase activity"/>
    <property type="evidence" value="ECO:0007669"/>
    <property type="project" value="UniProtKB-EC"/>
</dbReference>
<dbReference type="SUPFAM" id="SSF57850">
    <property type="entry name" value="RING/U-box"/>
    <property type="match status" value="1"/>
</dbReference>
<dbReference type="SMART" id="SM00504">
    <property type="entry name" value="Ubox"/>
    <property type="match status" value="1"/>
</dbReference>
<evidence type="ECO:0000256" key="4">
    <source>
        <dbReference type="ARBA" id="ARBA00022679"/>
    </source>
</evidence>
<dbReference type="AlphaFoldDB" id="A0A6J1C4F6"/>
<proteinExistence type="predicted"/>
<dbReference type="RefSeq" id="XP_022136487.1">
    <property type="nucleotide sequence ID" value="XM_022280795.1"/>
</dbReference>
<dbReference type="OrthoDB" id="10064100at2759"/>
<dbReference type="CDD" id="cd16664">
    <property type="entry name" value="RING-Ubox_PUB"/>
    <property type="match status" value="1"/>
</dbReference>